<dbReference type="EMBL" id="DOGS01000201">
    <property type="protein sequence ID" value="HBQ49215.1"/>
    <property type="molecule type" value="Genomic_DNA"/>
</dbReference>
<keyword evidence="1" id="KW-0436">Ligase</keyword>
<protein>
    <submittedName>
        <fullName evidence="1">Alpha-L-glutamate ligase-like protein</fullName>
    </submittedName>
</protein>
<dbReference type="AlphaFoldDB" id="A0A356W869"/>
<name>A0A356W869_9PROT</name>
<gene>
    <name evidence="1" type="ORF">DD728_10080</name>
</gene>
<dbReference type="GO" id="GO:0016874">
    <property type="term" value="F:ligase activity"/>
    <property type="evidence" value="ECO:0007669"/>
    <property type="project" value="UniProtKB-KW"/>
</dbReference>
<comment type="caution">
    <text evidence="1">The sequence shown here is derived from an EMBL/GenBank/DDBJ whole genome shotgun (WGS) entry which is preliminary data.</text>
</comment>
<dbReference type="Proteomes" id="UP000263957">
    <property type="component" value="Unassembled WGS sequence"/>
</dbReference>
<accession>A0A356W869</accession>
<reference evidence="1 2" key="1">
    <citation type="journal article" date="2018" name="Nat. Biotechnol.">
        <title>A standardized bacterial taxonomy based on genome phylogeny substantially revises the tree of life.</title>
        <authorList>
            <person name="Parks D.H."/>
            <person name="Chuvochina M."/>
            <person name="Waite D.W."/>
            <person name="Rinke C."/>
            <person name="Skarshewski A."/>
            <person name="Chaumeil P.A."/>
            <person name="Hugenholtz P."/>
        </authorList>
    </citation>
    <scope>NUCLEOTIDE SEQUENCE [LARGE SCALE GENOMIC DNA]</scope>
    <source>
        <strain evidence="1">UBA10378</strain>
    </source>
</reference>
<organism evidence="1 2">
    <name type="scientific">Hyphomonas atlantica</name>
    <dbReference type="NCBI Taxonomy" id="1280948"/>
    <lineage>
        <taxon>Bacteria</taxon>
        <taxon>Pseudomonadati</taxon>
        <taxon>Pseudomonadota</taxon>
        <taxon>Alphaproteobacteria</taxon>
        <taxon>Hyphomonadales</taxon>
        <taxon>Hyphomonadaceae</taxon>
        <taxon>Hyphomonas</taxon>
    </lineage>
</organism>
<sequence length="59" mass="6798">MIGRYRALRKAGLLGINERNVRLVNELNPRRLIRLVDDKRETKRLANAANIPTPELYGV</sequence>
<evidence type="ECO:0000313" key="1">
    <source>
        <dbReference type="EMBL" id="HBQ49215.1"/>
    </source>
</evidence>
<evidence type="ECO:0000313" key="2">
    <source>
        <dbReference type="Proteomes" id="UP000263957"/>
    </source>
</evidence>
<proteinExistence type="predicted"/>
<feature type="non-terminal residue" evidence="1">
    <location>
        <position position="59"/>
    </location>
</feature>